<name>A0AAI8DYU7_ECOLX</name>
<sequence length="77" mass="8134">MAHPLTNTGGEYHHAASRGLLACFLFAGGHDVNHARLCGAQGDKTPDVFIQVVRVPPLRVYGIISHSCLDNLAIVGG</sequence>
<proteinExistence type="predicted"/>
<gene>
    <name evidence="1" type="ORF">CQ842_03180</name>
</gene>
<protein>
    <submittedName>
        <fullName evidence="1">Uncharacterized protein</fullName>
    </submittedName>
</protein>
<accession>A0AAI8DYU7</accession>
<organism evidence="1">
    <name type="scientific">Escherichia coli</name>
    <dbReference type="NCBI Taxonomy" id="562"/>
    <lineage>
        <taxon>Bacteria</taxon>
        <taxon>Pseudomonadati</taxon>
        <taxon>Pseudomonadota</taxon>
        <taxon>Gammaproteobacteria</taxon>
        <taxon>Enterobacterales</taxon>
        <taxon>Enterobacteriaceae</taxon>
        <taxon>Escherichia</taxon>
    </lineage>
</organism>
<reference evidence="1" key="1">
    <citation type="submission" date="2017-10" db="EMBL/GenBank/DDBJ databases">
        <title>Genome and in vitro analysis of Escherichia coli resistant to antibiotic.</title>
        <authorList>
            <person name="Pereira U.P."/>
            <person name="Facimoto C.T."/>
            <person name="Campos P.A."/>
            <person name="Araujo B.F."/>
            <person name="Royer S."/>
            <person name="Goncalves I.R."/>
            <person name="Ferreira M.L."/>
            <person name="Gontijo P."/>
            <person name="Ribas R.M."/>
        </authorList>
    </citation>
    <scope>NUCLEOTIDE SEQUENCE [LARGE SCALE GENOMIC DNA]</scope>
    <source>
        <strain evidence="1">UFU_EC98</strain>
    </source>
</reference>
<evidence type="ECO:0000313" key="1">
    <source>
        <dbReference type="EMBL" id="ATP22676.1"/>
    </source>
</evidence>
<dbReference type="EMBL" id="CP024092">
    <property type="protein sequence ID" value="ATP22676.1"/>
    <property type="molecule type" value="Genomic_DNA"/>
</dbReference>
<dbReference type="AlphaFoldDB" id="A0AAI8DYU7"/>